<dbReference type="Proteomes" id="UP000002320">
    <property type="component" value="Unassembled WGS sequence"/>
</dbReference>
<protein>
    <submittedName>
        <fullName evidence="5">Rho GTPase</fullName>
    </submittedName>
</protein>
<dbReference type="PANTHER" id="PTHR24072">
    <property type="entry name" value="RHO FAMILY GTPASE"/>
    <property type="match status" value="1"/>
</dbReference>
<evidence type="ECO:0000256" key="3">
    <source>
        <dbReference type="ARBA" id="ARBA00023134"/>
    </source>
</evidence>
<keyword evidence="3" id="KW-0342">GTP-binding</keyword>
<dbReference type="SMART" id="SM00225">
    <property type="entry name" value="BTB"/>
    <property type="match status" value="1"/>
</dbReference>
<dbReference type="FunCoup" id="B0WY87">
    <property type="interactions" value="162"/>
</dbReference>
<dbReference type="VEuPathDB" id="VectorBase:CPIJ012218"/>
<dbReference type="SMART" id="SM00173">
    <property type="entry name" value="RAS"/>
    <property type="match status" value="1"/>
</dbReference>
<dbReference type="FunFam" id="3.30.710.10:FF:000206">
    <property type="entry name" value="G protein RhoBTB"/>
    <property type="match status" value="1"/>
</dbReference>
<dbReference type="AlphaFoldDB" id="B0WY87"/>
<dbReference type="InterPro" id="IPR001806">
    <property type="entry name" value="Small_GTPase"/>
</dbReference>
<dbReference type="CDD" id="cd18300">
    <property type="entry name" value="BTB2_POZ_RhoBTB"/>
    <property type="match status" value="1"/>
</dbReference>
<dbReference type="SMART" id="SM00174">
    <property type="entry name" value="RHO"/>
    <property type="match status" value="1"/>
</dbReference>
<dbReference type="GO" id="GO:0007264">
    <property type="term" value="P:small GTPase-mediated signal transduction"/>
    <property type="evidence" value="ECO:0007669"/>
    <property type="project" value="InterPro"/>
</dbReference>
<feature type="domain" description="BTB" evidence="4">
    <location>
        <begin position="465"/>
        <end position="532"/>
    </location>
</feature>
<evidence type="ECO:0000259" key="4">
    <source>
        <dbReference type="PROSITE" id="PS50097"/>
    </source>
</evidence>
<dbReference type="GO" id="GO:0003924">
    <property type="term" value="F:GTPase activity"/>
    <property type="evidence" value="ECO:0007669"/>
    <property type="project" value="InterPro"/>
</dbReference>
<dbReference type="Pfam" id="PF00651">
    <property type="entry name" value="BTB"/>
    <property type="match status" value="2"/>
</dbReference>
<evidence type="ECO:0000313" key="5">
    <source>
        <dbReference type="EMBL" id="EDS36964.1"/>
    </source>
</evidence>
<dbReference type="GO" id="GO:0022412">
    <property type="term" value="P:cellular process involved in reproduction in multicellular organism"/>
    <property type="evidence" value="ECO:0007669"/>
    <property type="project" value="UniProtKB-ARBA"/>
</dbReference>
<dbReference type="VEuPathDB" id="VectorBase:CQUJHB008503"/>
<dbReference type="CDD" id="cd01873">
    <property type="entry name" value="RhoBTB"/>
    <property type="match status" value="1"/>
</dbReference>
<dbReference type="Gene3D" id="3.30.710.10">
    <property type="entry name" value="Potassium Channel Kv1.1, Chain A"/>
    <property type="match status" value="2"/>
</dbReference>
<dbReference type="GO" id="GO:0001667">
    <property type="term" value="P:ameboidal-type cell migration"/>
    <property type="evidence" value="ECO:0007669"/>
    <property type="project" value="UniProtKB-ARBA"/>
</dbReference>
<dbReference type="InParanoid" id="B0WY87"/>
<name>B0WY87_CULQU</name>
<accession>B0WY87</accession>
<dbReference type="FunFam" id="3.30.710.10:FF:000014">
    <property type="entry name" value="Rho-related BTB domain-containing protein 2 isoform 1"/>
    <property type="match status" value="1"/>
</dbReference>
<dbReference type="GO" id="GO:0035006">
    <property type="term" value="P:melanization defense response"/>
    <property type="evidence" value="ECO:0007669"/>
    <property type="project" value="UniProtKB-ARBA"/>
</dbReference>
<dbReference type="EnsemblMetazoa" id="CPIJ012218-RA">
    <property type="protein sequence ID" value="CPIJ012218-PA"/>
    <property type="gene ID" value="CPIJ012218"/>
</dbReference>
<dbReference type="CDD" id="cd18499">
    <property type="entry name" value="BACK_RHOBTB"/>
    <property type="match status" value="1"/>
</dbReference>
<keyword evidence="7" id="KW-1185">Reference proteome</keyword>
<sequence>MDNEQPHQELVKCVLVGDTAVGKTRLICARACNKHVSLSQLLNTHVPTVWAIDQYRIYKDVLERSWEIVDGVNVSLRLWDTFGDHDKDRRFAYGRSDVVLLCFSIANPVSLRNCRAMWYPEIRKFCPDTPVILVGCKNDLRYMYRDETYLSYFGDRSPFVRAARKSDLVMPDEARAVAKELGVAYYETSVFTYFGVNEVFENAIRASLIARREHRFWMTNLKRVQRPLLQAPFRPPKPPPPEVTVITGNHTKDMLNMLLTMDISDMGARSSSESSMVSSTFGESTTADFNEDTECLIRADQTGGKTGTAMAGASNRQGMWEQLKRRSSYQALPTIEPKKDLYRELHHPVFQSIRIFQIENGKHSFTQTQTIVSVSKLITPQAMQQCLKFIYTGAIDRECLDLQEIRQAAEFLELPQLMVLLSNTQANQSFMNDETIQHYSTVCELCSRCMKQNLEKYCVQNGIFGDITFELDDGHMKAHRAMLVARCDVMKAMLNGDFREAHANLIVLPGVTEYTFHKLLCYMYTDEIPPISADKCLNLLELANRLCLPRLLNLVECRVIEDLTRMSQNETSEAVEHCLRLLEPVKVLFLVIYGEYSFEQNGFFQLHNAHQLAEWCMSYLCVNYNSICKLSPRSLKGLHPDNQDYLREHRWPPVWYLKDYDYYQRCMNELNRELNNGKKDCTADDKGCLCFSGGKSKRSAAAAKSTLQTAITASSDHQQDVVSTSLFQSNANSVNQLDPEHDGGAADL</sequence>
<evidence type="ECO:0000313" key="6">
    <source>
        <dbReference type="EnsemblMetazoa" id="CPIJ012218-PA"/>
    </source>
</evidence>
<dbReference type="Pfam" id="PF00071">
    <property type="entry name" value="Ras"/>
    <property type="match status" value="1"/>
</dbReference>
<dbReference type="SUPFAM" id="SSF54695">
    <property type="entry name" value="POZ domain"/>
    <property type="match status" value="2"/>
</dbReference>
<dbReference type="HOGENOM" id="CLU_015517_0_0_1"/>
<evidence type="ECO:0000256" key="1">
    <source>
        <dbReference type="ARBA" id="ARBA00022737"/>
    </source>
</evidence>
<dbReference type="GO" id="GO:0005525">
    <property type="term" value="F:GTP binding"/>
    <property type="evidence" value="ECO:0007669"/>
    <property type="project" value="UniProtKB-KW"/>
</dbReference>
<dbReference type="PROSITE" id="PS50097">
    <property type="entry name" value="BTB"/>
    <property type="match status" value="1"/>
</dbReference>
<organism>
    <name type="scientific">Culex quinquefasciatus</name>
    <name type="common">Southern house mosquito</name>
    <name type="synonym">Culex pungens</name>
    <dbReference type="NCBI Taxonomy" id="7176"/>
    <lineage>
        <taxon>Eukaryota</taxon>
        <taxon>Metazoa</taxon>
        <taxon>Ecdysozoa</taxon>
        <taxon>Arthropoda</taxon>
        <taxon>Hexapoda</taxon>
        <taxon>Insecta</taxon>
        <taxon>Pterygota</taxon>
        <taxon>Neoptera</taxon>
        <taxon>Endopterygota</taxon>
        <taxon>Diptera</taxon>
        <taxon>Nematocera</taxon>
        <taxon>Culicoidea</taxon>
        <taxon>Culicidae</taxon>
        <taxon>Culicinae</taxon>
        <taxon>Culicini</taxon>
        <taxon>Culex</taxon>
        <taxon>Culex</taxon>
    </lineage>
</organism>
<dbReference type="GO" id="GO:0003006">
    <property type="term" value="P:developmental process involved in reproduction"/>
    <property type="evidence" value="ECO:0007669"/>
    <property type="project" value="UniProtKB-ARBA"/>
</dbReference>
<gene>
    <name evidence="6" type="primary">6044928</name>
    <name evidence="5" type="ORF">CpipJ_CPIJ012218</name>
</gene>
<keyword evidence="2" id="KW-0547">Nucleotide-binding</keyword>
<dbReference type="PROSITE" id="PS51420">
    <property type="entry name" value="RHO"/>
    <property type="match status" value="1"/>
</dbReference>
<evidence type="ECO:0000256" key="2">
    <source>
        <dbReference type="ARBA" id="ARBA00022741"/>
    </source>
</evidence>
<dbReference type="FunFam" id="3.40.50.300:FF:000177">
    <property type="entry name" value="Rho-related BTB domain-containing protein 2"/>
    <property type="match status" value="1"/>
</dbReference>
<dbReference type="PRINTS" id="PR00449">
    <property type="entry name" value="RASTRNSFRMNG"/>
</dbReference>
<dbReference type="InterPro" id="IPR003578">
    <property type="entry name" value="Small_GTPase_Rho"/>
</dbReference>
<keyword evidence="1" id="KW-0677">Repeat</keyword>
<evidence type="ECO:0000313" key="7">
    <source>
        <dbReference type="Proteomes" id="UP000002320"/>
    </source>
</evidence>
<dbReference type="SMART" id="SM00175">
    <property type="entry name" value="RAB"/>
    <property type="match status" value="1"/>
</dbReference>
<dbReference type="InterPro" id="IPR027417">
    <property type="entry name" value="P-loop_NTPase"/>
</dbReference>
<dbReference type="SUPFAM" id="SSF52540">
    <property type="entry name" value="P-loop containing nucleoside triphosphate hydrolases"/>
    <property type="match status" value="1"/>
</dbReference>
<dbReference type="InterPro" id="IPR000210">
    <property type="entry name" value="BTB/POZ_dom"/>
</dbReference>
<dbReference type="STRING" id="7176.B0WY87"/>
<dbReference type="GO" id="GO:0035099">
    <property type="term" value="P:hemocyte migration"/>
    <property type="evidence" value="ECO:0007669"/>
    <property type="project" value="UniProtKB-ARBA"/>
</dbReference>
<dbReference type="KEGG" id="cqu:CpipJ_CPIJ012218"/>
<dbReference type="eggNOG" id="KOG0393">
    <property type="taxonomic scope" value="Eukaryota"/>
</dbReference>
<dbReference type="GO" id="GO:0010008">
    <property type="term" value="C:endosome membrane"/>
    <property type="evidence" value="ECO:0007669"/>
    <property type="project" value="UniProtKB-ARBA"/>
</dbReference>
<dbReference type="OMA" id="TIDKDCN"/>
<dbReference type="Gene3D" id="3.40.50.300">
    <property type="entry name" value="P-loop containing nucleotide triphosphate hydrolases"/>
    <property type="match status" value="1"/>
</dbReference>
<proteinExistence type="predicted"/>
<dbReference type="OrthoDB" id="8830751at2759"/>
<dbReference type="EMBL" id="DS232185">
    <property type="protein sequence ID" value="EDS36964.1"/>
    <property type="molecule type" value="Genomic_DNA"/>
</dbReference>
<reference evidence="5" key="1">
    <citation type="submission" date="2007-03" db="EMBL/GenBank/DDBJ databases">
        <title>Annotation of Culex pipiens quinquefasciatus.</title>
        <authorList>
            <consortium name="The Broad Institute Genome Sequencing Platform"/>
            <person name="Atkinson P.W."/>
            <person name="Hemingway J."/>
            <person name="Christensen B.M."/>
            <person name="Higgs S."/>
            <person name="Kodira C."/>
            <person name="Hannick L."/>
            <person name="Megy K."/>
            <person name="O'Leary S."/>
            <person name="Pearson M."/>
            <person name="Haas B.J."/>
            <person name="Mauceli E."/>
            <person name="Wortman J.R."/>
            <person name="Lee N.H."/>
            <person name="Guigo R."/>
            <person name="Stanke M."/>
            <person name="Alvarado L."/>
            <person name="Amedeo P."/>
            <person name="Antoine C.H."/>
            <person name="Arensburger P."/>
            <person name="Bidwell S.L."/>
            <person name="Crawford M."/>
            <person name="Camaro F."/>
            <person name="Devon K."/>
            <person name="Engels R."/>
            <person name="Hammond M."/>
            <person name="Howarth C."/>
            <person name="Koehrsen M."/>
            <person name="Lawson D."/>
            <person name="Montgomery P."/>
            <person name="Nene V."/>
            <person name="Nusbaum C."/>
            <person name="Puiu D."/>
            <person name="Romero-Severson J."/>
            <person name="Severson D.W."/>
            <person name="Shumway M."/>
            <person name="Sisk P."/>
            <person name="Stolte C."/>
            <person name="Zeng Q."/>
            <person name="Eisenstadt E."/>
            <person name="Fraser-Liggett C."/>
            <person name="Strausberg R."/>
            <person name="Galagan J."/>
            <person name="Birren B."/>
            <person name="Collins F.H."/>
        </authorList>
    </citation>
    <scope>NUCLEOTIDE SEQUENCE [LARGE SCALE GENOMIC DNA]</scope>
    <source>
        <strain evidence="5">JHB</strain>
    </source>
</reference>
<dbReference type="InterPro" id="IPR011333">
    <property type="entry name" value="SKP1/BTB/POZ_sf"/>
</dbReference>
<reference evidence="6" key="2">
    <citation type="submission" date="2021-02" db="UniProtKB">
        <authorList>
            <consortium name="EnsemblMetazoa"/>
        </authorList>
    </citation>
    <scope>IDENTIFICATION</scope>
    <source>
        <strain evidence="6">JHB</strain>
    </source>
</reference>
<dbReference type="PROSITE" id="PS51419">
    <property type="entry name" value="RAB"/>
    <property type="match status" value="1"/>
</dbReference>